<protein>
    <recommendedName>
        <fullName evidence="3">Transposase</fullName>
    </recommendedName>
</protein>
<keyword evidence="2" id="KW-1185">Reference proteome</keyword>
<evidence type="ECO:0000313" key="2">
    <source>
        <dbReference type="Proteomes" id="UP001060112"/>
    </source>
</evidence>
<dbReference type="RefSeq" id="WP_290137911.1">
    <property type="nucleotide sequence ID" value="NZ_CP101620.1"/>
</dbReference>
<name>A0ABY5I1I0_9FIRM</name>
<accession>A0ABY5I1I0</accession>
<evidence type="ECO:0008006" key="3">
    <source>
        <dbReference type="Google" id="ProtNLM"/>
    </source>
</evidence>
<dbReference type="Proteomes" id="UP001060112">
    <property type="component" value="Chromosome"/>
</dbReference>
<proteinExistence type="predicted"/>
<gene>
    <name evidence="1" type="ORF">NMU03_09415</name>
</gene>
<reference evidence="1" key="1">
    <citation type="submission" date="2022-07" db="EMBL/GenBank/DDBJ databases">
        <title>Faecal culturing of patients with breast cancer.</title>
        <authorList>
            <person name="Teng N.M.Y."/>
            <person name="Kiu R."/>
            <person name="Evans R."/>
            <person name="Baker D.J."/>
            <person name="Zenner C."/>
            <person name="Robinson S.D."/>
            <person name="Hall L.J."/>
        </authorList>
    </citation>
    <scope>NUCLEOTIDE SEQUENCE</scope>
    <source>
        <strain evidence="1">LH1062</strain>
    </source>
</reference>
<evidence type="ECO:0000313" key="1">
    <source>
        <dbReference type="EMBL" id="UTY37933.1"/>
    </source>
</evidence>
<sequence length="278" mass="32277">MISEKQVIDFLKPKDSDYINRLISSLNNDFSNDESLDMDTCPICGSIHIKKNGRDHCGNQRYLYKDCHRTFCDKTNTLLYRSHLSMEQWKNFINFEISKIKLEDEAHFLGVSVTTCFYMRHKLYHVATEIINQQILSGEIEIDAQYASIICAVDDADYMIMNITGLGSESFDKYKANEKYFEDVKELISDSKQCIKQFANYLGAKSNQIPTSPIGKKYLTADGKSLGSNEMMKEIRELITLSRGIGTRYMQGYLNFNILRKQMKYKYKRNELAEKILE</sequence>
<organism evidence="1 2">
    <name type="scientific">Allocoprobacillus halotolerans</name>
    <dbReference type="NCBI Taxonomy" id="2944914"/>
    <lineage>
        <taxon>Bacteria</taxon>
        <taxon>Bacillati</taxon>
        <taxon>Bacillota</taxon>
        <taxon>Erysipelotrichia</taxon>
        <taxon>Erysipelotrichales</taxon>
        <taxon>Erysipelotrichaceae</taxon>
        <taxon>Allocoprobacillus</taxon>
    </lineage>
</organism>
<dbReference type="EMBL" id="CP101620">
    <property type="protein sequence ID" value="UTY37933.1"/>
    <property type="molecule type" value="Genomic_DNA"/>
</dbReference>